<reference evidence="2" key="2">
    <citation type="submission" date="2020-09" db="EMBL/GenBank/DDBJ databases">
        <authorList>
            <person name="Sun Q."/>
            <person name="Ohkuma M."/>
        </authorList>
    </citation>
    <scope>NUCLEOTIDE SEQUENCE</scope>
    <source>
        <strain evidence="2">JCM 4125</strain>
    </source>
</reference>
<evidence type="ECO:0000256" key="1">
    <source>
        <dbReference type="SAM" id="MobiDB-lite"/>
    </source>
</evidence>
<protein>
    <submittedName>
        <fullName evidence="2">Uncharacterized protein</fullName>
    </submittedName>
</protein>
<dbReference type="EMBL" id="BMSA01000002">
    <property type="protein sequence ID" value="GGT38108.1"/>
    <property type="molecule type" value="Genomic_DNA"/>
</dbReference>
<proteinExistence type="predicted"/>
<reference evidence="2" key="1">
    <citation type="journal article" date="2014" name="Int. J. Syst. Evol. Microbiol.">
        <title>Complete genome sequence of Corynebacterium casei LMG S-19264T (=DSM 44701T), isolated from a smear-ripened cheese.</title>
        <authorList>
            <consortium name="US DOE Joint Genome Institute (JGI-PGF)"/>
            <person name="Walter F."/>
            <person name="Albersmeier A."/>
            <person name="Kalinowski J."/>
            <person name="Ruckert C."/>
        </authorList>
    </citation>
    <scope>NUCLEOTIDE SEQUENCE</scope>
    <source>
        <strain evidence="2">JCM 4125</strain>
    </source>
</reference>
<comment type="caution">
    <text evidence="2">The sequence shown here is derived from an EMBL/GenBank/DDBJ whole genome shotgun (WGS) entry which is preliminary data.</text>
</comment>
<evidence type="ECO:0000313" key="2">
    <source>
        <dbReference type="EMBL" id="GGT38108.1"/>
    </source>
</evidence>
<dbReference type="Proteomes" id="UP000646776">
    <property type="component" value="Unassembled WGS sequence"/>
</dbReference>
<gene>
    <name evidence="2" type="ORF">GCM10010226_13260</name>
</gene>
<feature type="region of interest" description="Disordered" evidence="1">
    <location>
        <begin position="1"/>
        <end position="25"/>
    </location>
</feature>
<accession>A0A918LR52</accession>
<feature type="compositionally biased region" description="Basic and acidic residues" evidence="1">
    <location>
        <begin position="75"/>
        <end position="84"/>
    </location>
</feature>
<name>A0A918LR52_9ACTN</name>
<feature type="region of interest" description="Disordered" evidence="1">
    <location>
        <begin position="41"/>
        <end position="107"/>
    </location>
</feature>
<sequence length="127" mass="13125">MCAGSNPAGGTLKKVPKDPAISENAEDGVFAYVQADAARSGRMSGSVDEAWTGSWDIAAGEVRERVRTRTTARRPHPDDGHAGETTRSSRGGAAALHRGAPSSGMAPSLAVASDAVHLLNLLGRQHP</sequence>
<organism evidence="2 3">
    <name type="scientific">Streptomyces phaeofaciens</name>
    <dbReference type="NCBI Taxonomy" id="68254"/>
    <lineage>
        <taxon>Bacteria</taxon>
        <taxon>Bacillati</taxon>
        <taxon>Actinomycetota</taxon>
        <taxon>Actinomycetes</taxon>
        <taxon>Kitasatosporales</taxon>
        <taxon>Streptomycetaceae</taxon>
        <taxon>Streptomyces</taxon>
    </lineage>
</organism>
<evidence type="ECO:0000313" key="3">
    <source>
        <dbReference type="Proteomes" id="UP000646776"/>
    </source>
</evidence>
<keyword evidence="3" id="KW-1185">Reference proteome</keyword>
<dbReference type="AlphaFoldDB" id="A0A918LR52"/>